<evidence type="ECO:0000256" key="5">
    <source>
        <dbReference type="SAM" id="Phobius"/>
    </source>
</evidence>
<comment type="caution">
    <text evidence="7">The sequence shown here is derived from an EMBL/GenBank/DDBJ whole genome shotgun (WGS) entry which is preliminary data.</text>
</comment>
<feature type="transmembrane region" description="Helical" evidence="5">
    <location>
        <begin position="21"/>
        <end position="42"/>
    </location>
</feature>
<keyword evidence="8" id="KW-1185">Reference proteome</keyword>
<dbReference type="GO" id="GO:0016020">
    <property type="term" value="C:membrane"/>
    <property type="evidence" value="ECO:0007669"/>
    <property type="project" value="UniProtKB-SubCell"/>
</dbReference>
<evidence type="ECO:0000259" key="6">
    <source>
        <dbReference type="Pfam" id="PF12698"/>
    </source>
</evidence>
<organism evidence="7 8">
    <name type="scientific">Raineya orbicola</name>
    <dbReference type="NCBI Taxonomy" id="2016530"/>
    <lineage>
        <taxon>Bacteria</taxon>
        <taxon>Pseudomonadati</taxon>
        <taxon>Bacteroidota</taxon>
        <taxon>Cytophagia</taxon>
        <taxon>Cytophagales</taxon>
        <taxon>Raineyaceae</taxon>
        <taxon>Raineya</taxon>
    </lineage>
</organism>
<dbReference type="Pfam" id="PF12698">
    <property type="entry name" value="ABC2_membrane_3"/>
    <property type="match status" value="1"/>
</dbReference>
<dbReference type="OrthoDB" id="9768837at2"/>
<reference evidence="7 8" key="1">
    <citation type="submission" date="2017-06" db="EMBL/GenBank/DDBJ databases">
        <title>Raineya orbicola gen. nov., sp. nov. a slightly thermophilic bacterium of the phylum Bacteroidetes and the description of Raineyaceae fam. nov.</title>
        <authorList>
            <person name="Albuquerque L."/>
            <person name="Polonia A.R.M."/>
            <person name="Barroso C."/>
            <person name="Froufe H.J.C."/>
            <person name="Lage O."/>
            <person name="Lobo-Da-Cunha A."/>
            <person name="Egas C."/>
            <person name="Da Costa M.S."/>
        </authorList>
    </citation>
    <scope>NUCLEOTIDE SEQUENCE [LARGE SCALE GENOMIC DNA]</scope>
    <source>
        <strain evidence="7 8">SPSPC-11</strain>
    </source>
</reference>
<feature type="transmembrane region" description="Helical" evidence="5">
    <location>
        <begin position="174"/>
        <end position="197"/>
    </location>
</feature>
<dbReference type="SUPFAM" id="SSF53850">
    <property type="entry name" value="Periplasmic binding protein-like II"/>
    <property type="match status" value="1"/>
</dbReference>
<feature type="transmembrane region" description="Helical" evidence="5">
    <location>
        <begin position="391"/>
        <end position="413"/>
    </location>
</feature>
<gene>
    <name evidence="7" type="ORF">Rain11_2080</name>
</gene>
<dbReference type="AlphaFoldDB" id="A0A2N3IAP4"/>
<feature type="transmembrane region" description="Helical" evidence="5">
    <location>
        <begin position="340"/>
        <end position="359"/>
    </location>
</feature>
<dbReference type="SUPFAM" id="SSF81665">
    <property type="entry name" value="Calcium ATPase, transmembrane domain M"/>
    <property type="match status" value="1"/>
</dbReference>
<dbReference type="Gene3D" id="3.40.190.10">
    <property type="entry name" value="Periplasmic binding protein-like II"/>
    <property type="match status" value="1"/>
</dbReference>
<evidence type="ECO:0000313" key="8">
    <source>
        <dbReference type="Proteomes" id="UP000233387"/>
    </source>
</evidence>
<name>A0A2N3IAP4_9BACT</name>
<evidence type="ECO:0000256" key="4">
    <source>
        <dbReference type="ARBA" id="ARBA00023136"/>
    </source>
</evidence>
<dbReference type="InterPro" id="IPR013525">
    <property type="entry name" value="ABC2_TM"/>
</dbReference>
<dbReference type="EMBL" id="NKXO01000035">
    <property type="protein sequence ID" value="PKQ67401.1"/>
    <property type="molecule type" value="Genomic_DNA"/>
</dbReference>
<comment type="subcellular location">
    <subcellularLocation>
        <location evidence="1">Membrane</location>
        <topology evidence="1">Multi-pass membrane protein</topology>
    </subcellularLocation>
</comment>
<feature type="transmembrane region" description="Helical" evidence="5">
    <location>
        <begin position="238"/>
        <end position="257"/>
    </location>
</feature>
<dbReference type="GO" id="GO:0140359">
    <property type="term" value="F:ABC-type transporter activity"/>
    <property type="evidence" value="ECO:0007669"/>
    <property type="project" value="InterPro"/>
</dbReference>
<dbReference type="PANTHER" id="PTHR43471:SF3">
    <property type="entry name" value="ABC TRANSPORTER PERMEASE PROTEIN NATB"/>
    <property type="match status" value="1"/>
</dbReference>
<protein>
    <submittedName>
        <fullName evidence="7">ABC-2 family transporter protein</fullName>
    </submittedName>
</protein>
<feature type="domain" description="ABC-2 type transporter transmembrane" evidence="6">
    <location>
        <begin position="19"/>
        <end position="413"/>
    </location>
</feature>
<dbReference type="RefSeq" id="WP_101359346.1">
    <property type="nucleotide sequence ID" value="NZ_NKXO01000035.1"/>
</dbReference>
<dbReference type="InterPro" id="IPR023298">
    <property type="entry name" value="ATPase_P-typ_TM_dom_sf"/>
</dbReference>
<keyword evidence="2 5" id="KW-0812">Transmembrane</keyword>
<dbReference type="PANTHER" id="PTHR43471">
    <property type="entry name" value="ABC TRANSPORTER PERMEASE"/>
    <property type="match status" value="1"/>
</dbReference>
<proteinExistence type="predicted"/>
<evidence type="ECO:0000256" key="3">
    <source>
        <dbReference type="ARBA" id="ARBA00022989"/>
    </source>
</evidence>
<feature type="transmembrane region" description="Helical" evidence="5">
    <location>
        <begin position="296"/>
        <end position="320"/>
    </location>
</feature>
<evidence type="ECO:0000256" key="2">
    <source>
        <dbReference type="ARBA" id="ARBA00022692"/>
    </source>
</evidence>
<evidence type="ECO:0000313" key="7">
    <source>
        <dbReference type="EMBL" id="PKQ67401.1"/>
    </source>
</evidence>
<sequence>MSKIWLIIQREYWVRVRKKSFVIMTFLTPILFAALMVVPAIIARSSLFQEEKTIQVLDKSNFFAQKIKNDGKIKFAYVQGEVSEVRKNFESDEKAYALLIIPEITLQEPKGFRIISKKSISLETEMYIKEELERIIREERMQAMGIKQEDLEKTKARVSITTETQEGKESSSGVVYAVSFIAALLIYMSVLLYGVQVMRSVIEEKTNRIVEVMVSSVKPIQLMLGKIIGVAGVGLTQFLLWILLSFALSSVASSVFLKKEVSENTIEKVQKMTNNDLENVDIKSEKEFPFEKISNAFATLNLPLILASFLFYFVGGYLLYSALFAAIGSAGDNETDAQQFTLPVTLPLIIAFVLAQAIINEPNSSLAFWLSMIPFTSPIVMMVRIPAGVPVWEIALSMFLLVAGFLFITWLAARIYRIGILMYGKKVSFKDLGKWLMMKN</sequence>
<keyword evidence="3 5" id="KW-1133">Transmembrane helix</keyword>
<keyword evidence="4 5" id="KW-0472">Membrane</keyword>
<dbReference type="Proteomes" id="UP000233387">
    <property type="component" value="Unassembled WGS sequence"/>
</dbReference>
<evidence type="ECO:0000256" key="1">
    <source>
        <dbReference type="ARBA" id="ARBA00004141"/>
    </source>
</evidence>
<accession>A0A2N3IAP4</accession>